<feature type="domain" description="C2H2-type" evidence="6">
    <location>
        <begin position="418"/>
        <end position="446"/>
    </location>
</feature>
<feature type="domain" description="C2H2-type" evidence="6">
    <location>
        <begin position="605"/>
        <end position="633"/>
    </location>
</feature>
<dbReference type="AlphaFoldDB" id="A0AA88I9X6"/>
<dbReference type="PANTHER" id="PTHR24379">
    <property type="entry name" value="KRAB AND ZINC FINGER DOMAIN-CONTAINING"/>
    <property type="match status" value="1"/>
</dbReference>
<feature type="domain" description="C2H2-type" evidence="6">
    <location>
        <begin position="154"/>
        <end position="176"/>
    </location>
</feature>
<keyword evidence="2" id="KW-0677">Repeat</keyword>
<dbReference type="InterPro" id="IPR036236">
    <property type="entry name" value="Znf_C2H2_sf"/>
</dbReference>
<evidence type="ECO:0000259" key="6">
    <source>
        <dbReference type="PROSITE" id="PS50157"/>
    </source>
</evidence>
<evidence type="ECO:0000313" key="7">
    <source>
        <dbReference type="EMBL" id="KAK2727015.1"/>
    </source>
</evidence>
<dbReference type="Gene3D" id="3.30.160.60">
    <property type="entry name" value="Classic Zinc Finger"/>
    <property type="match status" value="3"/>
</dbReference>
<keyword evidence="1" id="KW-0479">Metal-binding</keyword>
<reference evidence="7" key="1">
    <citation type="submission" date="2023-07" db="EMBL/GenBank/DDBJ databases">
        <title>Chromosome-level genome assembly of Artemia franciscana.</title>
        <authorList>
            <person name="Jo E."/>
        </authorList>
    </citation>
    <scope>NUCLEOTIDE SEQUENCE</scope>
    <source>
        <tissue evidence="7">Whole body</tissue>
    </source>
</reference>
<keyword evidence="8" id="KW-1185">Reference proteome</keyword>
<name>A0AA88I9X6_ARTSF</name>
<evidence type="ECO:0000256" key="1">
    <source>
        <dbReference type="ARBA" id="ARBA00022723"/>
    </source>
</evidence>
<accession>A0AA88I9X6</accession>
<sequence>MNTLMYCFEPNEHTTSMDTNTYSNDLAVLEDLNSVSQELNSKVDLEDLDKSHGEKFDSNYLFLEPEEALAKAWLETVDDSEDEQDNVESERSWFFTKKEEYDLGDFAHISDSAFTFSSDDREMSLVCTRPYCNETFDNEYDRDLHMIHHADNVKACEECDEIFKTKFELDEHEKLHPSLLEDCKKCEKRVLKRLMKQHLHRFHSKKHKCENCEREFDRPNKLNAHMKKCIEYDSAKGENEIICKFCDEHVPSPKAIKHFLGHAEDELNSWCVTDVNNIECRICSRSLDSMHKMKNHILGHYFPERKIECTVCCFPSTSRRLSEWHVRHACKNNVQNYTDFRTLDRQTLINAKKLSNKDSVKCNLCQKVLKKGSMANHRTLVHKITVDTYPCTECDKVYYTKPNLKFHLMTSHASTPVFPCGVCRKIFLSIGERQEHSRTTHVTKRVRCSVCDLEMVYYGAKCHYLRHSWEELGLDNANSDTKGEYTCTRCDREFSYAQHAVNHLVNHYQPWRAFECDMCYLGLGTKSMLDKHKKLCNGFAAETDMKKDLRKVGTRVGKRMKIGIEAPLSQGLEKDEYYCDIGSPTIQIDASNHVEISHSDTNIIWQCDKCFKIFSCQSNCHEHIRNLHPNELVSAVEEDISNLNRSIKRETSSNPVVDESKKFGKYFFKICSQ</sequence>
<dbReference type="Pfam" id="PF00096">
    <property type="entry name" value="zf-C2H2"/>
    <property type="match status" value="2"/>
</dbReference>
<evidence type="ECO:0000256" key="5">
    <source>
        <dbReference type="PROSITE-ProRule" id="PRU00042"/>
    </source>
</evidence>
<keyword evidence="4" id="KW-0862">Zinc</keyword>
<dbReference type="SUPFAM" id="SSF57667">
    <property type="entry name" value="beta-beta-alpha zinc fingers"/>
    <property type="match status" value="1"/>
</dbReference>
<evidence type="ECO:0000256" key="4">
    <source>
        <dbReference type="ARBA" id="ARBA00022833"/>
    </source>
</evidence>
<proteinExistence type="predicted"/>
<feature type="domain" description="C2H2-type" evidence="6">
    <location>
        <begin position="485"/>
        <end position="507"/>
    </location>
</feature>
<dbReference type="PANTHER" id="PTHR24379:SF127">
    <property type="entry name" value="BLOODY FINGERS-RELATED"/>
    <property type="match status" value="1"/>
</dbReference>
<dbReference type="InterPro" id="IPR013087">
    <property type="entry name" value="Znf_C2H2_type"/>
</dbReference>
<feature type="domain" description="C2H2-type" evidence="6">
    <location>
        <begin position="207"/>
        <end position="240"/>
    </location>
</feature>
<dbReference type="SMART" id="SM00355">
    <property type="entry name" value="ZnF_C2H2"/>
    <property type="match status" value="12"/>
</dbReference>
<dbReference type="GO" id="GO:0000977">
    <property type="term" value="F:RNA polymerase II transcription regulatory region sequence-specific DNA binding"/>
    <property type="evidence" value="ECO:0007669"/>
    <property type="project" value="TreeGrafter"/>
</dbReference>
<comment type="caution">
    <text evidence="7">The sequence shown here is derived from an EMBL/GenBank/DDBJ whole genome shotgun (WGS) entry which is preliminary data.</text>
</comment>
<dbReference type="PROSITE" id="PS00028">
    <property type="entry name" value="ZINC_FINGER_C2H2_1"/>
    <property type="match status" value="6"/>
</dbReference>
<evidence type="ECO:0000313" key="8">
    <source>
        <dbReference type="Proteomes" id="UP001187531"/>
    </source>
</evidence>
<protein>
    <recommendedName>
        <fullName evidence="6">C2H2-type domain-containing protein</fullName>
    </recommendedName>
</protein>
<organism evidence="7 8">
    <name type="scientific">Artemia franciscana</name>
    <name type="common">Brine shrimp</name>
    <name type="synonym">Artemia sanfranciscana</name>
    <dbReference type="NCBI Taxonomy" id="6661"/>
    <lineage>
        <taxon>Eukaryota</taxon>
        <taxon>Metazoa</taxon>
        <taxon>Ecdysozoa</taxon>
        <taxon>Arthropoda</taxon>
        <taxon>Crustacea</taxon>
        <taxon>Branchiopoda</taxon>
        <taxon>Anostraca</taxon>
        <taxon>Artemiidae</taxon>
        <taxon>Artemia</taxon>
    </lineage>
</organism>
<feature type="domain" description="C2H2-type" evidence="6">
    <location>
        <begin position="389"/>
        <end position="417"/>
    </location>
</feature>
<evidence type="ECO:0000256" key="2">
    <source>
        <dbReference type="ARBA" id="ARBA00022737"/>
    </source>
</evidence>
<evidence type="ECO:0000256" key="3">
    <source>
        <dbReference type="ARBA" id="ARBA00022771"/>
    </source>
</evidence>
<dbReference type="GO" id="GO:0000981">
    <property type="term" value="F:DNA-binding transcription factor activity, RNA polymerase II-specific"/>
    <property type="evidence" value="ECO:0007669"/>
    <property type="project" value="TreeGrafter"/>
</dbReference>
<keyword evidence="3 5" id="KW-0863">Zinc-finger</keyword>
<dbReference type="GO" id="GO:0008270">
    <property type="term" value="F:zinc ion binding"/>
    <property type="evidence" value="ECO:0007669"/>
    <property type="project" value="UniProtKB-KW"/>
</dbReference>
<dbReference type="GO" id="GO:0005634">
    <property type="term" value="C:nucleus"/>
    <property type="evidence" value="ECO:0007669"/>
    <property type="project" value="TreeGrafter"/>
</dbReference>
<dbReference type="PROSITE" id="PS50157">
    <property type="entry name" value="ZINC_FINGER_C2H2_2"/>
    <property type="match status" value="6"/>
</dbReference>
<dbReference type="EMBL" id="JAVRJZ010000001">
    <property type="protein sequence ID" value="KAK2727015.1"/>
    <property type="molecule type" value="Genomic_DNA"/>
</dbReference>
<dbReference type="Proteomes" id="UP001187531">
    <property type="component" value="Unassembled WGS sequence"/>
</dbReference>
<gene>
    <name evidence="7" type="ORF">QYM36_007759</name>
</gene>